<feature type="transmembrane region" description="Helical" evidence="2">
    <location>
        <begin position="310"/>
        <end position="328"/>
    </location>
</feature>
<dbReference type="AlphaFoldDB" id="A0A5P9XQ31"/>
<sequence>MHGATPWQEATTIPEHQAAPADIPEDTLFSAEAESPAPVQRKNRENPAMRILRRGRQRKSIQTPPNAQPEAKQKKTSRPKKGKKAGRNVESVALGVTLNKADFWIRLRPDGTGENLNISNLNTSDAAGSESMPFFRLTEYDKGILLSKKLRGKNLRNAMIREREISDIPVSFLAYNIRWFTRKTTAQVAHQPVHPLGASLFAYAKAQGWHPEKGILLYTGITMQDYTLWVYLAIGKNGIGTPQVAQINAEADRPLFNMSYSAGLLASKDYETHAIPPEALFHWLSKGRHRRYPQPDEWFGLERIYVGRGVMALGITACLAGGVLWWFGNGALHAANLRMARIQQETVNLNREKQTFLRAHLPVIAYSFQIPLRKDLQAAFALWKPGTQVILADGLPLPFSSGGFQSPLMANRGPEQAHAPAKIAIIIPESKNLGDGQSAWVSPKILSAVIQQPARDGFHLQHIIRNSTGGGYVVIFGKRR</sequence>
<accession>A0A5P9XQ31</accession>
<evidence type="ECO:0000313" key="3">
    <source>
        <dbReference type="EMBL" id="QFX96167.1"/>
    </source>
</evidence>
<evidence type="ECO:0000313" key="4">
    <source>
        <dbReference type="Proteomes" id="UP000363590"/>
    </source>
</evidence>
<name>A0A5P9XQ31_ACITH</name>
<protein>
    <submittedName>
        <fullName evidence="3">Uncharacterized protein</fullName>
    </submittedName>
</protein>
<gene>
    <name evidence="3" type="ORF">GCD22_01894</name>
</gene>
<evidence type="ECO:0000256" key="2">
    <source>
        <dbReference type="SAM" id="Phobius"/>
    </source>
</evidence>
<organism evidence="3 4">
    <name type="scientific">Acidithiobacillus thiooxidans ATCC 19377</name>
    <dbReference type="NCBI Taxonomy" id="637390"/>
    <lineage>
        <taxon>Bacteria</taxon>
        <taxon>Pseudomonadati</taxon>
        <taxon>Pseudomonadota</taxon>
        <taxon>Acidithiobacillia</taxon>
        <taxon>Acidithiobacillales</taxon>
        <taxon>Acidithiobacillaceae</taxon>
        <taxon>Acidithiobacillus</taxon>
    </lineage>
</organism>
<feature type="compositionally biased region" description="Basic residues" evidence="1">
    <location>
        <begin position="74"/>
        <end position="86"/>
    </location>
</feature>
<keyword evidence="2" id="KW-0472">Membrane</keyword>
<dbReference type="KEGG" id="atx:GCD22_01894"/>
<dbReference type="Proteomes" id="UP000363590">
    <property type="component" value="Chromosome"/>
</dbReference>
<keyword evidence="2" id="KW-0812">Transmembrane</keyword>
<proteinExistence type="predicted"/>
<keyword evidence="2" id="KW-1133">Transmembrane helix</keyword>
<evidence type="ECO:0000256" key="1">
    <source>
        <dbReference type="SAM" id="MobiDB-lite"/>
    </source>
</evidence>
<reference evidence="3 4" key="1">
    <citation type="submission" date="2019-10" db="EMBL/GenBank/DDBJ databases">
        <authorList>
            <person name="Wang R."/>
        </authorList>
    </citation>
    <scope>NUCLEOTIDE SEQUENCE [LARGE SCALE GENOMIC DNA]</scope>
    <source>
        <strain evidence="3 4">ATCC 19377</strain>
    </source>
</reference>
<dbReference type="EMBL" id="CP045571">
    <property type="protein sequence ID" value="QFX96167.1"/>
    <property type="molecule type" value="Genomic_DNA"/>
</dbReference>
<feature type="region of interest" description="Disordered" evidence="1">
    <location>
        <begin position="1"/>
        <end position="88"/>
    </location>
</feature>